<dbReference type="RefSeq" id="WP_254758342.1">
    <property type="nucleotide sequence ID" value="NZ_JANCLT010000003.1"/>
</dbReference>
<evidence type="ECO:0000313" key="3">
    <source>
        <dbReference type="Proteomes" id="UP001156102"/>
    </source>
</evidence>
<keyword evidence="1" id="KW-0732">Signal</keyword>
<feature type="signal peptide" evidence="1">
    <location>
        <begin position="1"/>
        <end position="22"/>
    </location>
</feature>
<sequence length="95" mass="10035">MKKKLGLALCVAGVLMSAMVFAEGSTAQGVATSQQSQKGPVKVSQDQTLVITIEEQDAVEHSAVQEGVVTRQDGSKFLFFKGNSTLAQLGLLPVR</sequence>
<organism evidence="2 3">
    <name type="scientific">Ectobacillus ponti</name>
    <dbReference type="NCBI Taxonomy" id="2961894"/>
    <lineage>
        <taxon>Bacteria</taxon>
        <taxon>Bacillati</taxon>
        <taxon>Bacillota</taxon>
        <taxon>Bacilli</taxon>
        <taxon>Bacillales</taxon>
        <taxon>Bacillaceae</taxon>
        <taxon>Ectobacillus</taxon>
    </lineage>
</organism>
<gene>
    <name evidence="2" type="ORF">NK662_07725</name>
</gene>
<dbReference type="Proteomes" id="UP001156102">
    <property type="component" value="Unassembled WGS sequence"/>
</dbReference>
<feature type="chain" id="PRO_5041461774" evidence="1">
    <location>
        <begin position="23"/>
        <end position="95"/>
    </location>
</feature>
<name>A0AA41XAF9_9BACI</name>
<protein>
    <submittedName>
        <fullName evidence="2">Uncharacterized protein</fullName>
    </submittedName>
</protein>
<evidence type="ECO:0000256" key="1">
    <source>
        <dbReference type="SAM" id="SignalP"/>
    </source>
</evidence>
<reference evidence="2" key="1">
    <citation type="submission" date="2022-07" db="EMBL/GenBank/DDBJ databases">
        <authorList>
            <person name="Li W.-J."/>
            <person name="Deng Q.-Q."/>
        </authorList>
    </citation>
    <scope>NUCLEOTIDE SEQUENCE</scope>
    <source>
        <strain evidence="2">SYSU M60031</strain>
    </source>
</reference>
<dbReference type="AlphaFoldDB" id="A0AA41XAF9"/>
<proteinExistence type="predicted"/>
<evidence type="ECO:0000313" key="2">
    <source>
        <dbReference type="EMBL" id="MCP8968431.1"/>
    </source>
</evidence>
<accession>A0AA41XAF9</accession>
<dbReference type="EMBL" id="JANCLT010000003">
    <property type="protein sequence ID" value="MCP8968431.1"/>
    <property type="molecule type" value="Genomic_DNA"/>
</dbReference>
<comment type="caution">
    <text evidence="2">The sequence shown here is derived from an EMBL/GenBank/DDBJ whole genome shotgun (WGS) entry which is preliminary data.</text>
</comment>
<keyword evidence="3" id="KW-1185">Reference proteome</keyword>